<feature type="non-terminal residue" evidence="1">
    <location>
        <position position="70"/>
    </location>
</feature>
<reference evidence="1 2" key="1">
    <citation type="submission" date="2020-02" db="EMBL/GenBank/DDBJ databases">
        <title>Draft genome sequence of Haematococcus lacustris strain NIES-144.</title>
        <authorList>
            <person name="Morimoto D."/>
            <person name="Nakagawa S."/>
            <person name="Yoshida T."/>
            <person name="Sawayama S."/>
        </authorList>
    </citation>
    <scope>NUCLEOTIDE SEQUENCE [LARGE SCALE GENOMIC DNA]</scope>
    <source>
        <strain evidence="1 2">NIES-144</strain>
    </source>
</reference>
<organism evidence="1 2">
    <name type="scientific">Haematococcus lacustris</name>
    <name type="common">Green alga</name>
    <name type="synonym">Haematococcus pluvialis</name>
    <dbReference type="NCBI Taxonomy" id="44745"/>
    <lineage>
        <taxon>Eukaryota</taxon>
        <taxon>Viridiplantae</taxon>
        <taxon>Chlorophyta</taxon>
        <taxon>core chlorophytes</taxon>
        <taxon>Chlorophyceae</taxon>
        <taxon>CS clade</taxon>
        <taxon>Chlamydomonadales</taxon>
        <taxon>Haematococcaceae</taxon>
        <taxon>Haematococcus</taxon>
    </lineage>
</organism>
<evidence type="ECO:0000313" key="2">
    <source>
        <dbReference type="Proteomes" id="UP000485058"/>
    </source>
</evidence>
<protein>
    <submittedName>
        <fullName evidence="1">Uncharacterized protein</fullName>
    </submittedName>
</protein>
<comment type="caution">
    <text evidence="1">The sequence shown here is derived from an EMBL/GenBank/DDBJ whole genome shotgun (WGS) entry which is preliminary data.</text>
</comment>
<keyword evidence="2" id="KW-1185">Reference proteome</keyword>
<dbReference type="AlphaFoldDB" id="A0A6A0AHC7"/>
<proteinExistence type="predicted"/>
<feature type="non-terminal residue" evidence="1">
    <location>
        <position position="1"/>
    </location>
</feature>
<gene>
    <name evidence="1" type="ORF">HaLaN_31181</name>
</gene>
<sequence length="70" mass="7369">VLHRSAGDGADPSQRLLLASSLENFNTAARLFEDPAARSVAQAITDADTHFVRAGEAAEVDDGFVVLLSD</sequence>
<accession>A0A6A0AHC7</accession>
<name>A0A6A0AHC7_HAELA</name>
<dbReference type="EMBL" id="BLLF01006173">
    <property type="protein sequence ID" value="GFH32032.1"/>
    <property type="molecule type" value="Genomic_DNA"/>
</dbReference>
<dbReference type="Proteomes" id="UP000485058">
    <property type="component" value="Unassembled WGS sequence"/>
</dbReference>
<evidence type="ECO:0000313" key="1">
    <source>
        <dbReference type="EMBL" id="GFH32032.1"/>
    </source>
</evidence>